<evidence type="ECO:0000313" key="2">
    <source>
        <dbReference type="EMBL" id="OQR86760.1"/>
    </source>
</evidence>
<dbReference type="OrthoDB" id="68943at2759"/>
<gene>
    <name evidence="2" type="ORF">ACHHYP_09980</name>
</gene>
<evidence type="ECO:0000256" key="1">
    <source>
        <dbReference type="SAM" id="MobiDB-lite"/>
    </source>
</evidence>
<name>A0A1V9YM31_ACHHY</name>
<reference evidence="2 3" key="1">
    <citation type="journal article" date="2014" name="Genome Biol. Evol.">
        <title>The secreted proteins of Achlya hypogyna and Thraustotheca clavata identify the ancestral oomycete secretome and reveal gene acquisitions by horizontal gene transfer.</title>
        <authorList>
            <person name="Misner I."/>
            <person name="Blouin N."/>
            <person name="Leonard G."/>
            <person name="Richards T.A."/>
            <person name="Lane C.E."/>
        </authorList>
    </citation>
    <scope>NUCLEOTIDE SEQUENCE [LARGE SCALE GENOMIC DNA]</scope>
    <source>
        <strain evidence="2 3">ATCC 48635</strain>
    </source>
</reference>
<dbReference type="EMBL" id="JNBR01001485">
    <property type="protein sequence ID" value="OQR86760.1"/>
    <property type="molecule type" value="Genomic_DNA"/>
</dbReference>
<protein>
    <submittedName>
        <fullName evidence="2">Uncharacterized protein</fullName>
    </submittedName>
</protein>
<accession>A0A1V9YM31</accession>
<evidence type="ECO:0000313" key="3">
    <source>
        <dbReference type="Proteomes" id="UP000243579"/>
    </source>
</evidence>
<organism evidence="2 3">
    <name type="scientific">Achlya hypogyna</name>
    <name type="common">Oomycete</name>
    <name type="synonym">Protoachlya hypogyna</name>
    <dbReference type="NCBI Taxonomy" id="1202772"/>
    <lineage>
        <taxon>Eukaryota</taxon>
        <taxon>Sar</taxon>
        <taxon>Stramenopiles</taxon>
        <taxon>Oomycota</taxon>
        <taxon>Saprolegniomycetes</taxon>
        <taxon>Saprolegniales</taxon>
        <taxon>Achlyaceae</taxon>
        <taxon>Achlya</taxon>
    </lineage>
</organism>
<feature type="region of interest" description="Disordered" evidence="1">
    <location>
        <begin position="124"/>
        <end position="165"/>
    </location>
</feature>
<comment type="caution">
    <text evidence="2">The sequence shown here is derived from an EMBL/GenBank/DDBJ whole genome shotgun (WGS) entry which is preliminary data.</text>
</comment>
<keyword evidence="3" id="KW-1185">Reference proteome</keyword>
<dbReference type="Proteomes" id="UP000243579">
    <property type="component" value="Unassembled WGS sequence"/>
</dbReference>
<sequence length="529" mass="58832">MDVVKPLNTYVSLLHIAPLLEPDWAVGACIQPLDVQGLTAAAGSSWFLGQHKLLQQNVLASTFNEDLANGWTYGWASGRSQAIRECLHQVKAYVFEISPVSWRLVAKVVSPGFTIETYRNASKATTKAASPLGEPAESKSPLLSLSTSSLGHMSNNTGDDSPRHVSSRTQIMANHLGILALFLEATSVSSVPPEWSQRLLQHLLGRPQEGPVPSSCIKLTAMKMTDGALPQLHQVAANWLVHLFHPHNIGQYEAVILAHRECISERAELLNAYNDCVHLIYRISESILEAEAKTTVARLARTIAHHFPALETQLARRIATEGHFGYHATVAHFREVALVRPDDAFSPMPHLRVEHAESNGRQHSGQLAVARYATMIYMFQMHVHDDRLFIESKWKVYPSEPSVFVLDNHPRVLRTFPNGESTMAGSSRGIDGDYVGYKSPAGIHLSLYHYDLDTRQVLRFNMHLAKQGDDILQVGVTCYRLAVEIDEQLVYSPARERTALWMPEQSECLATGDLMYRRNSTASPPVVMV</sequence>
<proteinExistence type="predicted"/>
<feature type="compositionally biased region" description="Low complexity" evidence="1">
    <location>
        <begin position="138"/>
        <end position="150"/>
    </location>
</feature>
<dbReference type="AlphaFoldDB" id="A0A1V9YM31"/>